<sequence>MNFNNRILNQKVSILFIDDFNISDWDDLSQVKNIYKSLFLKGDTLFFSFRREENLTDGEELKKLRAKILDTFNNEGEYIILRQLDDTRFDSIARIVINDNTYNFLFDIWKYFYSCTFFVPSKDLTLSDYGNFQKKNRFEDKANEKLLDHHFADVTCIKGLGGDNMIISYNSDYELPKF</sequence>
<keyword evidence="2" id="KW-1185">Reference proteome</keyword>
<dbReference type="RefSeq" id="WP_184160356.1">
    <property type="nucleotide sequence ID" value="NZ_JACHLC010000001.1"/>
</dbReference>
<dbReference type="Proteomes" id="UP000589738">
    <property type="component" value="Unassembled WGS sequence"/>
</dbReference>
<name>A0A841N3C9_9FLAO</name>
<dbReference type="AlphaFoldDB" id="A0A841N3C9"/>
<dbReference type="EMBL" id="JACHLC010000001">
    <property type="protein sequence ID" value="MBB6369653.1"/>
    <property type="molecule type" value="Genomic_DNA"/>
</dbReference>
<accession>A0A841N3C9</accession>
<gene>
    <name evidence="1" type="ORF">HNP36_000706</name>
</gene>
<organism evidence="1 2">
    <name type="scientific">Chryseobacterium shigense</name>
    <dbReference type="NCBI Taxonomy" id="297244"/>
    <lineage>
        <taxon>Bacteria</taxon>
        <taxon>Pseudomonadati</taxon>
        <taxon>Bacteroidota</taxon>
        <taxon>Flavobacteriia</taxon>
        <taxon>Flavobacteriales</taxon>
        <taxon>Weeksellaceae</taxon>
        <taxon>Chryseobacterium group</taxon>
        <taxon>Chryseobacterium</taxon>
    </lineage>
</organism>
<evidence type="ECO:0000313" key="1">
    <source>
        <dbReference type="EMBL" id="MBB6369653.1"/>
    </source>
</evidence>
<comment type="caution">
    <text evidence="1">The sequence shown here is derived from an EMBL/GenBank/DDBJ whole genome shotgun (WGS) entry which is preliminary data.</text>
</comment>
<evidence type="ECO:0000313" key="2">
    <source>
        <dbReference type="Proteomes" id="UP000589738"/>
    </source>
</evidence>
<proteinExistence type="predicted"/>
<protein>
    <submittedName>
        <fullName evidence="1">Uncharacterized protein</fullName>
    </submittedName>
</protein>
<reference evidence="1 2" key="1">
    <citation type="submission" date="2020-08" db="EMBL/GenBank/DDBJ databases">
        <title>Functional genomics of gut bacteria from endangered species of beetles.</title>
        <authorList>
            <person name="Carlos-Shanley C."/>
        </authorList>
    </citation>
    <scope>NUCLEOTIDE SEQUENCE [LARGE SCALE GENOMIC DNA]</scope>
    <source>
        <strain evidence="1 2">S00136</strain>
    </source>
</reference>